<dbReference type="Proteomes" id="UP001364224">
    <property type="component" value="Unassembled WGS sequence"/>
</dbReference>
<dbReference type="Pfam" id="PF13416">
    <property type="entry name" value="SBP_bac_8"/>
    <property type="match status" value="1"/>
</dbReference>
<dbReference type="InterPro" id="IPR006059">
    <property type="entry name" value="SBP"/>
</dbReference>
<accession>A0ABU8BBR0</accession>
<dbReference type="InterPro" id="IPR019546">
    <property type="entry name" value="TAT_signal_bac_arc"/>
</dbReference>
<name>A0ABU8BBR0_9BRAD</name>
<dbReference type="PROSITE" id="PS51318">
    <property type="entry name" value="TAT"/>
    <property type="match status" value="1"/>
</dbReference>
<comment type="caution">
    <text evidence="4">The sequence shown here is derived from an EMBL/GenBank/DDBJ whole genome shotgun (WGS) entry which is preliminary data.</text>
</comment>
<dbReference type="EMBL" id="JAZHRV010000001">
    <property type="protein sequence ID" value="MEH2555987.1"/>
    <property type="molecule type" value="Genomic_DNA"/>
</dbReference>
<evidence type="ECO:0000256" key="2">
    <source>
        <dbReference type="ARBA" id="ARBA00022764"/>
    </source>
</evidence>
<organism evidence="4 5">
    <name type="scientific">Bradyrhizobium algeriense</name>
    <dbReference type="NCBI Taxonomy" id="634784"/>
    <lineage>
        <taxon>Bacteria</taxon>
        <taxon>Pseudomonadati</taxon>
        <taxon>Pseudomonadota</taxon>
        <taxon>Alphaproteobacteria</taxon>
        <taxon>Hyphomicrobiales</taxon>
        <taxon>Nitrobacteraceae</taxon>
        <taxon>Bradyrhizobium</taxon>
    </lineage>
</organism>
<feature type="signal peptide" evidence="3">
    <location>
        <begin position="1"/>
        <end position="30"/>
    </location>
</feature>
<keyword evidence="2" id="KW-0574">Periplasm</keyword>
<dbReference type="InterPro" id="IPR026045">
    <property type="entry name" value="Ferric-bd"/>
</dbReference>
<reference evidence="4 5" key="1">
    <citation type="submission" date="2024-02" db="EMBL/GenBank/DDBJ databases">
        <title>Adaptive strategies in a cosmopolitan and abundant soil bacterium.</title>
        <authorList>
            <person name="Carini P."/>
        </authorList>
    </citation>
    <scope>NUCLEOTIDE SEQUENCE [LARGE SCALE GENOMIC DNA]</scope>
    <source>
        <strain evidence="4 5">AZCC 1608</strain>
    </source>
</reference>
<evidence type="ECO:0000313" key="4">
    <source>
        <dbReference type="EMBL" id="MEH2555987.1"/>
    </source>
</evidence>
<evidence type="ECO:0000256" key="3">
    <source>
        <dbReference type="SAM" id="SignalP"/>
    </source>
</evidence>
<sequence length="355" mass="39407">MRDRKWSRRDLLKASTASAAGLLFAEPLKAAVPPAEEVTPALIEAAKKEGKLSFYSALELNTAERLARTFEAKYPGITVRVERSGAERIFQRIAQEQGSGIKAVDVTNSTDTAHYLEWKKNDWLAPYLPSDVVRHFPSDQIDRDGMYATSCAWTEAIGYNTNLVKREEAPKSYADLLDPKWTGKMVKAHPGYSGAILTTTFLLARDLGWPYLEKLAQQKIMQVQSAADPPKKILLGERAVMADGNDYNLVLLKDQGKPVEVVYPAEGSPLIIVPSGIFRSAPNPNAARLFQSFFFSAEAQQMLVDVFAHRSFHSQVKEKGEHIPLSSLKLLKADPAQVQAQSEEIKARYAKIFGV</sequence>
<dbReference type="SUPFAM" id="SSF53850">
    <property type="entry name" value="Periplasmic binding protein-like II"/>
    <property type="match status" value="1"/>
</dbReference>
<dbReference type="InterPro" id="IPR006311">
    <property type="entry name" value="TAT_signal"/>
</dbReference>
<dbReference type="Gene3D" id="3.40.190.10">
    <property type="entry name" value="Periplasmic binding protein-like II"/>
    <property type="match status" value="2"/>
</dbReference>
<protein>
    <submittedName>
        <fullName evidence="4">Iron(III) transport system substrate-binding protein</fullName>
    </submittedName>
</protein>
<dbReference type="NCBIfam" id="TIGR01409">
    <property type="entry name" value="TAT_signal_seq"/>
    <property type="match status" value="1"/>
</dbReference>
<evidence type="ECO:0000313" key="5">
    <source>
        <dbReference type="Proteomes" id="UP001364224"/>
    </source>
</evidence>
<feature type="chain" id="PRO_5046552379" evidence="3">
    <location>
        <begin position="31"/>
        <end position="355"/>
    </location>
</feature>
<keyword evidence="5" id="KW-1185">Reference proteome</keyword>
<keyword evidence="1 3" id="KW-0732">Signal</keyword>
<gene>
    <name evidence="4" type="ORF">V1286_003516</name>
</gene>
<proteinExistence type="predicted"/>
<evidence type="ECO:0000256" key="1">
    <source>
        <dbReference type="ARBA" id="ARBA00022729"/>
    </source>
</evidence>
<dbReference type="RefSeq" id="WP_334481205.1">
    <property type="nucleotide sequence ID" value="NZ_JAZHRV010000001.1"/>
</dbReference>
<dbReference type="PIRSF" id="PIRSF002825">
    <property type="entry name" value="CfbpA"/>
    <property type="match status" value="1"/>
</dbReference>
<dbReference type="PANTHER" id="PTHR30006">
    <property type="entry name" value="THIAMINE-BINDING PERIPLASMIC PROTEIN-RELATED"/>
    <property type="match status" value="1"/>
</dbReference>